<comment type="cofactor">
    <cofactor evidence="1">
        <name>pyridoxal 5'-phosphate</name>
        <dbReference type="ChEBI" id="CHEBI:597326"/>
    </cofactor>
</comment>
<accession>A0A8J5LBJ3</accession>
<dbReference type="Gene3D" id="3.90.1150.10">
    <property type="entry name" value="Aspartate Aminotransferase, domain 1"/>
    <property type="match status" value="1"/>
</dbReference>
<dbReference type="PANTHER" id="PTHR43807">
    <property type="entry name" value="FI04487P"/>
    <property type="match status" value="1"/>
</dbReference>
<feature type="domain" description="Aminotransferase class I/classII large" evidence="6">
    <location>
        <begin position="223"/>
        <end position="569"/>
    </location>
</feature>
<evidence type="ECO:0000256" key="5">
    <source>
        <dbReference type="ARBA" id="ARBA00022898"/>
    </source>
</evidence>
<keyword evidence="8" id="KW-1185">Reference proteome</keyword>
<evidence type="ECO:0000256" key="1">
    <source>
        <dbReference type="ARBA" id="ARBA00001933"/>
    </source>
</evidence>
<dbReference type="InterPro" id="IPR004839">
    <property type="entry name" value="Aminotransferase_I/II_large"/>
</dbReference>
<dbReference type="InterPro" id="IPR051326">
    <property type="entry name" value="Kynurenine-oxoglutarate_AT"/>
</dbReference>
<proteinExistence type="inferred from homology"/>
<evidence type="ECO:0000313" key="7">
    <source>
        <dbReference type="EMBL" id="KAG6522117.1"/>
    </source>
</evidence>
<dbReference type="GO" id="GO:0009733">
    <property type="term" value="P:response to auxin"/>
    <property type="evidence" value="ECO:0007669"/>
    <property type="project" value="InterPro"/>
</dbReference>
<dbReference type="Pfam" id="PF00155">
    <property type="entry name" value="Aminotran_1_2"/>
    <property type="match status" value="1"/>
</dbReference>
<dbReference type="SUPFAM" id="SSF53383">
    <property type="entry name" value="PLP-dependent transferases"/>
    <property type="match status" value="1"/>
</dbReference>
<evidence type="ECO:0000256" key="3">
    <source>
        <dbReference type="ARBA" id="ARBA00022576"/>
    </source>
</evidence>
<sequence length="605" mass="66426">MGVRLAAVLCVKEMLQQSLKSNRSSLASDIPKKGYFTVYVGETEKRFVVPIAYLQDPMFQSLLHKAEEEYGFDHPRGLLRVPCNEDTFTIITSQIIVTNEQSPRFLNPTSNYMPTLVSGHRSKKFVACVSQPMPLLSLANPSSPAGHEMLLLRSTSVFRSVSRRISTVRMAAISTSGEKGASPVGQVQLPPSPPPVQVAKRLENFKTTIFTQMSLLAIKHGAINLGQGFPNFDGPEFVKEAAIEAIKEGKNQYARGYGVPELNSAIAERFKKDTGLQVNPEKEVTVTSGCTEAIAATILGLINPGDEVVLFAPFYDSYLATLSMAGAEVKSVTLCPPDFAVPLDELKSVVTKKTRAIMINTPHNPTGKMFSREELEVIASLCIENDILVFTDEVYDKLAFEAEHISIASLPGMYERTVTMNSLGKTFSLTGWKIGWAVAPPHLTWGFRQAHSFLTFSTSTPMQWAASVALRAADTYYEELKRDYLAKKAILVEGLKAAGFIVYPSSGTYFVMVDHTPFGFENDITFCEYLITEVGVVAIPTSVFYLNPEEGKSLVRFTFCKDEHTLRAAMKLACFALRPSIASATATLIVTPMKQINIANVSADS</sequence>
<dbReference type="GO" id="GO:0030170">
    <property type="term" value="F:pyridoxal phosphate binding"/>
    <property type="evidence" value="ECO:0007669"/>
    <property type="project" value="InterPro"/>
</dbReference>
<evidence type="ECO:0000259" key="6">
    <source>
        <dbReference type="Pfam" id="PF00155"/>
    </source>
</evidence>
<dbReference type="GO" id="GO:0005737">
    <property type="term" value="C:cytoplasm"/>
    <property type="evidence" value="ECO:0007669"/>
    <property type="project" value="TreeGrafter"/>
</dbReference>
<dbReference type="Proteomes" id="UP000734854">
    <property type="component" value="Unassembled WGS sequence"/>
</dbReference>
<dbReference type="InterPro" id="IPR015421">
    <property type="entry name" value="PyrdxlP-dep_Trfase_major"/>
</dbReference>
<dbReference type="PANTHER" id="PTHR43807:SF20">
    <property type="entry name" value="FI04487P"/>
    <property type="match status" value="1"/>
</dbReference>
<keyword evidence="5" id="KW-0663">Pyridoxal phosphate</keyword>
<gene>
    <name evidence="7" type="ORF">ZIOFF_019251</name>
</gene>
<dbReference type="InterPro" id="IPR015422">
    <property type="entry name" value="PyrdxlP-dep_Trfase_small"/>
</dbReference>
<evidence type="ECO:0000256" key="4">
    <source>
        <dbReference type="ARBA" id="ARBA00022679"/>
    </source>
</evidence>
<evidence type="ECO:0000256" key="2">
    <source>
        <dbReference type="ARBA" id="ARBA00006974"/>
    </source>
</evidence>
<dbReference type="InterPro" id="IPR015424">
    <property type="entry name" value="PyrdxlP-dep_Trfase"/>
</dbReference>
<evidence type="ECO:0000313" key="8">
    <source>
        <dbReference type="Proteomes" id="UP000734854"/>
    </source>
</evidence>
<keyword evidence="3" id="KW-0032">Aminotransferase</keyword>
<dbReference type="InterPro" id="IPR003676">
    <property type="entry name" value="SAUR_fam"/>
</dbReference>
<organism evidence="7 8">
    <name type="scientific">Zingiber officinale</name>
    <name type="common">Ginger</name>
    <name type="synonym">Amomum zingiber</name>
    <dbReference type="NCBI Taxonomy" id="94328"/>
    <lineage>
        <taxon>Eukaryota</taxon>
        <taxon>Viridiplantae</taxon>
        <taxon>Streptophyta</taxon>
        <taxon>Embryophyta</taxon>
        <taxon>Tracheophyta</taxon>
        <taxon>Spermatophyta</taxon>
        <taxon>Magnoliopsida</taxon>
        <taxon>Liliopsida</taxon>
        <taxon>Zingiberales</taxon>
        <taxon>Zingiberaceae</taxon>
        <taxon>Zingiber</taxon>
    </lineage>
</organism>
<dbReference type="Pfam" id="PF02519">
    <property type="entry name" value="Auxin_inducible"/>
    <property type="match status" value="1"/>
</dbReference>
<dbReference type="CDD" id="cd00609">
    <property type="entry name" value="AAT_like"/>
    <property type="match status" value="1"/>
</dbReference>
<dbReference type="FunFam" id="3.40.640.10:FF:000067">
    <property type="entry name" value="Aminotransferase, class I/classII"/>
    <property type="match status" value="1"/>
</dbReference>
<dbReference type="Gene3D" id="3.40.640.10">
    <property type="entry name" value="Type I PLP-dependent aspartate aminotransferase-like (Major domain)"/>
    <property type="match status" value="1"/>
</dbReference>
<comment type="caution">
    <text evidence="7">The sequence shown here is derived from an EMBL/GenBank/DDBJ whole genome shotgun (WGS) entry which is preliminary data.</text>
</comment>
<dbReference type="AlphaFoldDB" id="A0A8J5LBJ3"/>
<comment type="similarity">
    <text evidence="2">Belongs to the ARG7 family.</text>
</comment>
<dbReference type="GO" id="GO:0016212">
    <property type="term" value="F:kynurenine-oxoglutarate transaminase activity"/>
    <property type="evidence" value="ECO:0007669"/>
    <property type="project" value="TreeGrafter"/>
</dbReference>
<protein>
    <recommendedName>
        <fullName evidence="6">Aminotransferase class I/classII large domain-containing protein</fullName>
    </recommendedName>
</protein>
<name>A0A8J5LBJ3_ZINOF</name>
<keyword evidence="4" id="KW-0808">Transferase</keyword>
<dbReference type="EMBL" id="JACMSC010000005">
    <property type="protein sequence ID" value="KAG6522117.1"/>
    <property type="molecule type" value="Genomic_DNA"/>
</dbReference>
<reference evidence="7 8" key="1">
    <citation type="submission" date="2020-08" db="EMBL/GenBank/DDBJ databases">
        <title>Plant Genome Project.</title>
        <authorList>
            <person name="Zhang R.-G."/>
        </authorList>
    </citation>
    <scope>NUCLEOTIDE SEQUENCE [LARGE SCALE GENOMIC DNA]</scope>
    <source>
        <tissue evidence="7">Rhizome</tissue>
    </source>
</reference>